<evidence type="ECO:0000256" key="1">
    <source>
        <dbReference type="ARBA" id="ARBA00004196"/>
    </source>
</evidence>
<protein>
    <submittedName>
        <fullName evidence="9">Copper resistance protein CopC</fullName>
    </submittedName>
</protein>
<dbReference type="InterPro" id="IPR007348">
    <property type="entry name" value="CopC_dom"/>
</dbReference>
<sequence>MKNYFLLLACIYCLLLFPAAAGAHSHLESSTPADGETVEEPLDTLELQFDAGIEPLSTIQLFNENEEEVPVEDISIDSPVLTASLAEPLANGQYRVAWTIIGADTHTTEGEFSFSVDAPAPENEAATEEQDAPVTEEPETEQEETIEEETTEPDLATADEEEDPPAAETIVPLLTTAVVIILFGALAGWLVRRRK</sequence>
<feature type="domain" description="CopC" evidence="8">
    <location>
        <begin position="24"/>
        <end position="116"/>
    </location>
</feature>
<reference evidence="9" key="1">
    <citation type="submission" date="2022-05" db="EMBL/GenBank/DDBJ databases">
        <title>Comparative Genomics of Spacecraft Associated Microbes.</title>
        <authorList>
            <person name="Tran M.T."/>
            <person name="Wright A."/>
            <person name="Seuylemezian A."/>
            <person name="Eisen J."/>
            <person name="Coil D."/>
        </authorList>
    </citation>
    <scope>NUCLEOTIDE SEQUENCE</scope>
    <source>
        <strain evidence="9">214.1.1</strain>
    </source>
</reference>
<dbReference type="GO" id="GO:0005507">
    <property type="term" value="F:copper ion binding"/>
    <property type="evidence" value="ECO:0007669"/>
    <property type="project" value="InterPro"/>
</dbReference>
<organism evidence="9 10">
    <name type="scientific">Halalkalibacter oceani</name>
    <dbReference type="NCBI Taxonomy" id="1653776"/>
    <lineage>
        <taxon>Bacteria</taxon>
        <taxon>Bacillati</taxon>
        <taxon>Bacillota</taxon>
        <taxon>Bacilli</taxon>
        <taxon>Bacillales</taxon>
        <taxon>Bacillaceae</taxon>
        <taxon>Halalkalibacter</taxon>
    </lineage>
</organism>
<name>A0A9X2DW71_9BACI</name>
<dbReference type="EMBL" id="JAMBOL010000035">
    <property type="protein sequence ID" value="MCM3716338.1"/>
    <property type="molecule type" value="Genomic_DNA"/>
</dbReference>
<dbReference type="PANTHER" id="PTHR34820">
    <property type="entry name" value="INNER MEMBRANE PROTEIN YEBZ"/>
    <property type="match status" value="1"/>
</dbReference>
<feature type="chain" id="PRO_5040847307" evidence="7">
    <location>
        <begin position="24"/>
        <end position="195"/>
    </location>
</feature>
<evidence type="ECO:0000256" key="4">
    <source>
        <dbReference type="ARBA" id="ARBA00023008"/>
    </source>
</evidence>
<evidence type="ECO:0000256" key="2">
    <source>
        <dbReference type="ARBA" id="ARBA00022723"/>
    </source>
</evidence>
<keyword evidence="6" id="KW-1133">Transmembrane helix</keyword>
<dbReference type="InterPro" id="IPR032694">
    <property type="entry name" value="CopC/D"/>
</dbReference>
<keyword evidence="3 7" id="KW-0732">Signal</keyword>
<dbReference type="Gene3D" id="2.60.40.1220">
    <property type="match status" value="1"/>
</dbReference>
<feature type="transmembrane region" description="Helical" evidence="6">
    <location>
        <begin position="170"/>
        <end position="191"/>
    </location>
</feature>
<feature type="signal peptide" evidence="7">
    <location>
        <begin position="1"/>
        <end position="23"/>
    </location>
</feature>
<dbReference type="GO" id="GO:0042597">
    <property type="term" value="C:periplasmic space"/>
    <property type="evidence" value="ECO:0007669"/>
    <property type="project" value="InterPro"/>
</dbReference>
<keyword evidence="2" id="KW-0479">Metal-binding</keyword>
<keyword evidence="10" id="KW-1185">Reference proteome</keyword>
<keyword evidence="6" id="KW-0472">Membrane</keyword>
<dbReference type="InterPro" id="IPR014756">
    <property type="entry name" value="Ig_E-set"/>
</dbReference>
<accession>A0A9X2DW71</accession>
<feature type="region of interest" description="Disordered" evidence="5">
    <location>
        <begin position="120"/>
        <end position="166"/>
    </location>
</feature>
<evidence type="ECO:0000259" key="8">
    <source>
        <dbReference type="Pfam" id="PF04234"/>
    </source>
</evidence>
<dbReference type="SUPFAM" id="SSF81296">
    <property type="entry name" value="E set domains"/>
    <property type="match status" value="1"/>
</dbReference>
<comment type="caution">
    <text evidence="9">The sequence shown here is derived from an EMBL/GenBank/DDBJ whole genome shotgun (WGS) entry which is preliminary data.</text>
</comment>
<dbReference type="GO" id="GO:0046688">
    <property type="term" value="P:response to copper ion"/>
    <property type="evidence" value="ECO:0007669"/>
    <property type="project" value="InterPro"/>
</dbReference>
<gene>
    <name evidence="9" type="ORF">M3202_20030</name>
</gene>
<evidence type="ECO:0000256" key="3">
    <source>
        <dbReference type="ARBA" id="ARBA00022729"/>
    </source>
</evidence>
<dbReference type="InterPro" id="IPR014755">
    <property type="entry name" value="Cu-Rt/internalin_Ig-like"/>
</dbReference>
<keyword evidence="6" id="KW-0812">Transmembrane</keyword>
<evidence type="ECO:0000256" key="7">
    <source>
        <dbReference type="SAM" id="SignalP"/>
    </source>
</evidence>
<dbReference type="GO" id="GO:0006825">
    <property type="term" value="P:copper ion transport"/>
    <property type="evidence" value="ECO:0007669"/>
    <property type="project" value="InterPro"/>
</dbReference>
<feature type="compositionally biased region" description="Acidic residues" evidence="5">
    <location>
        <begin position="125"/>
        <end position="165"/>
    </location>
</feature>
<dbReference type="AlphaFoldDB" id="A0A9X2DW71"/>
<dbReference type="PANTHER" id="PTHR34820:SF4">
    <property type="entry name" value="INNER MEMBRANE PROTEIN YEBZ"/>
    <property type="match status" value="1"/>
</dbReference>
<proteinExistence type="predicted"/>
<dbReference type="GO" id="GO:0030313">
    <property type="term" value="C:cell envelope"/>
    <property type="evidence" value="ECO:0007669"/>
    <property type="project" value="UniProtKB-SubCell"/>
</dbReference>
<evidence type="ECO:0000256" key="5">
    <source>
        <dbReference type="SAM" id="MobiDB-lite"/>
    </source>
</evidence>
<dbReference type="Pfam" id="PF04234">
    <property type="entry name" value="CopC"/>
    <property type="match status" value="1"/>
</dbReference>
<evidence type="ECO:0000256" key="6">
    <source>
        <dbReference type="SAM" id="Phobius"/>
    </source>
</evidence>
<dbReference type="RefSeq" id="WP_251225006.1">
    <property type="nucleotide sequence ID" value="NZ_JAMBOL010000035.1"/>
</dbReference>
<keyword evidence="4" id="KW-0186">Copper</keyword>
<dbReference type="Proteomes" id="UP001139179">
    <property type="component" value="Unassembled WGS sequence"/>
</dbReference>
<comment type="subcellular location">
    <subcellularLocation>
        <location evidence="1">Cell envelope</location>
    </subcellularLocation>
</comment>
<evidence type="ECO:0000313" key="9">
    <source>
        <dbReference type="EMBL" id="MCM3716338.1"/>
    </source>
</evidence>
<evidence type="ECO:0000313" key="10">
    <source>
        <dbReference type="Proteomes" id="UP001139179"/>
    </source>
</evidence>
<dbReference type="GO" id="GO:0005886">
    <property type="term" value="C:plasma membrane"/>
    <property type="evidence" value="ECO:0007669"/>
    <property type="project" value="TreeGrafter"/>
</dbReference>